<name>A0A090WP48_9FLAO</name>
<organism evidence="1 2">
    <name type="scientific">Algibacter lectus</name>
    <dbReference type="NCBI Taxonomy" id="221126"/>
    <lineage>
        <taxon>Bacteria</taxon>
        <taxon>Pseudomonadati</taxon>
        <taxon>Bacteroidota</taxon>
        <taxon>Flavobacteriia</taxon>
        <taxon>Flavobacteriales</taxon>
        <taxon>Flavobacteriaceae</taxon>
        <taxon>Algibacter</taxon>
    </lineage>
</organism>
<gene>
    <name evidence="1" type="ORF">JCM19274_3433</name>
</gene>
<reference evidence="1" key="1">
    <citation type="journal article" date="2014" name="Genome Announc.">
        <title>Draft Genome Sequences of Marine Flavobacterium Algibacter lectus Strains SS8 and NR4.</title>
        <authorList>
            <person name="Takatani N."/>
            <person name="Nakanishi M."/>
            <person name="Meirelles P."/>
            <person name="Mino S."/>
            <person name="Suda W."/>
            <person name="Oshima K."/>
            <person name="Hattori M."/>
            <person name="Ohkuma M."/>
            <person name="Hosokawa M."/>
            <person name="Miyashita K."/>
            <person name="Thompson F.L."/>
            <person name="Niwa A."/>
            <person name="Sawabe T."/>
            <person name="Sawabe T."/>
        </authorList>
    </citation>
    <scope>NUCLEOTIDE SEQUENCE [LARGE SCALE GENOMIC DNA]</scope>
    <source>
        <strain evidence="1">JCM 19274</strain>
    </source>
</reference>
<dbReference type="EMBL" id="BBNU01000004">
    <property type="protein sequence ID" value="GAL78875.1"/>
    <property type="molecule type" value="Genomic_DNA"/>
</dbReference>
<dbReference type="AlphaFoldDB" id="A0A090WP48"/>
<sequence>MIKSNSTNSNIQQIKVAVDCIIFGFNDNKLELLLIKKKENPEKENGL</sequence>
<dbReference type="Gene3D" id="3.90.79.10">
    <property type="entry name" value="Nucleoside Triphosphate Pyrophosphohydrolase"/>
    <property type="match status" value="1"/>
</dbReference>
<accession>A0A090WP48</accession>
<protein>
    <submittedName>
        <fullName evidence="1">Uncharacterized protein</fullName>
    </submittedName>
</protein>
<evidence type="ECO:0000313" key="2">
    <source>
        <dbReference type="Proteomes" id="UP000029643"/>
    </source>
</evidence>
<dbReference type="Proteomes" id="UP000029643">
    <property type="component" value="Unassembled WGS sequence"/>
</dbReference>
<evidence type="ECO:0000313" key="1">
    <source>
        <dbReference type="EMBL" id="GAL78875.1"/>
    </source>
</evidence>
<dbReference type="RefSeq" id="WP_369449953.1">
    <property type="nucleotide sequence ID" value="NZ_BBNU01000004.1"/>
</dbReference>
<proteinExistence type="predicted"/>
<comment type="caution">
    <text evidence="1">The sequence shown here is derived from an EMBL/GenBank/DDBJ whole genome shotgun (WGS) entry which is preliminary data.</text>
</comment>